<name>A0A7W9GRZ5_9ACTN</name>
<evidence type="ECO:0000259" key="4">
    <source>
        <dbReference type="PROSITE" id="PS50932"/>
    </source>
</evidence>
<keyword evidence="1" id="KW-0805">Transcription regulation</keyword>
<reference evidence="5 6" key="1">
    <citation type="submission" date="2020-08" db="EMBL/GenBank/DDBJ databases">
        <title>Sequencing the genomes of 1000 actinobacteria strains.</title>
        <authorList>
            <person name="Klenk H.-P."/>
        </authorList>
    </citation>
    <scope>NUCLEOTIDE SEQUENCE [LARGE SCALE GENOMIC DNA]</scope>
    <source>
        <strain evidence="5 6">DSM 102122</strain>
    </source>
</reference>
<dbReference type="SUPFAM" id="SSF47413">
    <property type="entry name" value="lambda repressor-like DNA-binding domains"/>
    <property type="match status" value="1"/>
</dbReference>
<keyword evidence="6" id="KW-1185">Reference proteome</keyword>
<dbReference type="PROSITE" id="PS50932">
    <property type="entry name" value="HTH_LACI_2"/>
    <property type="match status" value="1"/>
</dbReference>
<dbReference type="InterPro" id="IPR046335">
    <property type="entry name" value="LacI/GalR-like_sensor"/>
</dbReference>
<dbReference type="GO" id="GO:0003700">
    <property type="term" value="F:DNA-binding transcription factor activity"/>
    <property type="evidence" value="ECO:0007669"/>
    <property type="project" value="TreeGrafter"/>
</dbReference>
<dbReference type="Pfam" id="PF00356">
    <property type="entry name" value="LacI"/>
    <property type="match status" value="1"/>
</dbReference>
<keyword evidence="2" id="KW-0238">DNA-binding</keyword>
<keyword evidence="3" id="KW-0804">Transcription</keyword>
<comment type="caution">
    <text evidence="5">The sequence shown here is derived from an EMBL/GenBank/DDBJ whole genome shotgun (WGS) entry which is preliminary data.</text>
</comment>
<evidence type="ECO:0000256" key="1">
    <source>
        <dbReference type="ARBA" id="ARBA00023015"/>
    </source>
</evidence>
<evidence type="ECO:0000256" key="2">
    <source>
        <dbReference type="ARBA" id="ARBA00023125"/>
    </source>
</evidence>
<dbReference type="RefSeq" id="WP_184823583.1">
    <property type="nucleotide sequence ID" value="NZ_JACHMM010000001.1"/>
</dbReference>
<accession>A0A7W9GRZ5</accession>
<dbReference type="Pfam" id="PF13377">
    <property type="entry name" value="Peripla_BP_3"/>
    <property type="match status" value="1"/>
</dbReference>
<dbReference type="InterPro" id="IPR000843">
    <property type="entry name" value="HTH_LacI"/>
</dbReference>
<dbReference type="GO" id="GO:0000976">
    <property type="term" value="F:transcription cis-regulatory region binding"/>
    <property type="evidence" value="ECO:0007669"/>
    <property type="project" value="TreeGrafter"/>
</dbReference>
<feature type="domain" description="HTH lacI-type" evidence="4">
    <location>
        <begin position="4"/>
        <end position="58"/>
    </location>
</feature>
<dbReference type="PANTHER" id="PTHR30146:SF109">
    <property type="entry name" value="HTH-TYPE TRANSCRIPTIONAL REGULATOR GALS"/>
    <property type="match status" value="1"/>
</dbReference>
<dbReference type="CDD" id="cd01392">
    <property type="entry name" value="HTH_LacI"/>
    <property type="match status" value="1"/>
</dbReference>
<evidence type="ECO:0000256" key="3">
    <source>
        <dbReference type="ARBA" id="ARBA00023163"/>
    </source>
</evidence>
<sequence length="339" mass="35758">MAKVRVREVAALAGVSTATVSNYLNRPGRVSDETGRRIRAAIDELGYVRNNAARQLRQGRSSTIAHIVPDMTNVTLGALADGIEKRASEAGLSVFLANSQGDQEKENAYLELFEEHGVRGILVLSRGPVEERLAAMRERGTPSVIIGHRASNPEQPSVSVDNVAGGHLAAKHLVDIGRRHIAFVGGPLAIPQVADRLAGAGRAVKESGTASLELITVDQRDVATGRAVGAELAARSADRRPDAVFAVNDLLAVGLEQALVTGGVRVPDDIALVGYDDSEYARALLVPLTSIRPPHESFGASAVDLLITLMTDDGPPEETQLVFAPELVVRGSTVPGADT</sequence>
<dbReference type="Gene3D" id="1.10.260.40">
    <property type="entry name" value="lambda repressor-like DNA-binding domains"/>
    <property type="match status" value="1"/>
</dbReference>
<protein>
    <submittedName>
        <fullName evidence="5">LacI family transcriptional regulator</fullName>
    </submittedName>
</protein>
<dbReference type="InterPro" id="IPR010982">
    <property type="entry name" value="Lambda_DNA-bd_dom_sf"/>
</dbReference>
<dbReference type="InterPro" id="IPR028082">
    <property type="entry name" value="Peripla_BP_I"/>
</dbReference>
<evidence type="ECO:0000313" key="5">
    <source>
        <dbReference type="EMBL" id="MBB5788738.1"/>
    </source>
</evidence>
<proteinExistence type="predicted"/>
<dbReference type="SMART" id="SM00354">
    <property type="entry name" value="HTH_LACI"/>
    <property type="match status" value="1"/>
</dbReference>
<evidence type="ECO:0000313" key="6">
    <source>
        <dbReference type="Proteomes" id="UP000542813"/>
    </source>
</evidence>
<dbReference type="PANTHER" id="PTHR30146">
    <property type="entry name" value="LACI-RELATED TRANSCRIPTIONAL REPRESSOR"/>
    <property type="match status" value="1"/>
</dbReference>
<dbReference type="SUPFAM" id="SSF53822">
    <property type="entry name" value="Periplasmic binding protein-like I"/>
    <property type="match status" value="1"/>
</dbReference>
<dbReference type="EMBL" id="JACHMM010000001">
    <property type="protein sequence ID" value="MBB5788738.1"/>
    <property type="molecule type" value="Genomic_DNA"/>
</dbReference>
<organism evidence="5 6">
    <name type="scientific">Jiangella mangrovi</name>
    <dbReference type="NCBI Taxonomy" id="1524084"/>
    <lineage>
        <taxon>Bacteria</taxon>
        <taxon>Bacillati</taxon>
        <taxon>Actinomycetota</taxon>
        <taxon>Actinomycetes</taxon>
        <taxon>Jiangellales</taxon>
        <taxon>Jiangellaceae</taxon>
        <taxon>Jiangella</taxon>
    </lineage>
</organism>
<dbReference type="PROSITE" id="PS00356">
    <property type="entry name" value="HTH_LACI_1"/>
    <property type="match status" value="1"/>
</dbReference>
<dbReference type="AlphaFoldDB" id="A0A7W9GRZ5"/>
<gene>
    <name evidence="5" type="ORF">HD601_003313</name>
</gene>
<dbReference type="Proteomes" id="UP000542813">
    <property type="component" value="Unassembled WGS sequence"/>
</dbReference>
<dbReference type="Gene3D" id="3.40.50.2300">
    <property type="match status" value="2"/>
</dbReference>